<feature type="compositionally biased region" description="Pro residues" evidence="1">
    <location>
        <begin position="59"/>
        <end position="69"/>
    </location>
</feature>
<evidence type="ECO:0000313" key="3">
    <source>
        <dbReference type="EMBL" id="GAJ23833.1"/>
    </source>
</evidence>
<proteinExistence type="predicted"/>
<feature type="non-terminal residue" evidence="3">
    <location>
        <position position="171"/>
    </location>
</feature>
<organism evidence="3">
    <name type="scientific">marine sediment metagenome</name>
    <dbReference type="NCBI Taxonomy" id="412755"/>
    <lineage>
        <taxon>unclassified sequences</taxon>
        <taxon>metagenomes</taxon>
        <taxon>ecological metagenomes</taxon>
    </lineage>
</organism>
<feature type="region of interest" description="Disordered" evidence="1">
    <location>
        <begin position="42"/>
        <end position="71"/>
    </location>
</feature>
<dbReference type="AlphaFoldDB" id="X1V243"/>
<sequence>MARYPSSLYGRRRGRPLRRTYIISGLLIIAVVVAFIYRPSGKNKDETGPEKEPNSPVVFIPPSPPPPEPNLSEITLAPTAESNPEVTELITETMALINAKPARIIEARNRLNDMLPMPMSERQRAFVKNRLSELADKWLFSKTVYPQDSLCSSYRVKRGEILSTIGKQYKV</sequence>
<keyword evidence="2" id="KW-0812">Transmembrane</keyword>
<feature type="transmembrane region" description="Helical" evidence="2">
    <location>
        <begin position="20"/>
        <end position="37"/>
    </location>
</feature>
<name>X1V243_9ZZZZ</name>
<evidence type="ECO:0000256" key="1">
    <source>
        <dbReference type="SAM" id="MobiDB-lite"/>
    </source>
</evidence>
<dbReference type="EMBL" id="BARW01037283">
    <property type="protein sequence ID" value="GAJ23833.1"/>
    <property type="molecule type" value="Genomic_DNA"/>
</dbReference>
<protein>
    <recommendedName>
        <fullName evidence="4">LysM domain-containing protein</fullName>
    </recommendedName>
</protein>
<gene>
    <name evidence="3" type="ORF">S12H4_57604</name>
</gene>
<evidence type="ECO:0008006" key="4">
    <source>
        <dbReference type="Google" id="ProtNLM"/>
    </source>
</evidence>
<keyword evidence="2" id="KW-1133">Transmembrane helix</keyword>
<keyword evidence="2" id="KW-0472">Membrane</keyword>
<accession>X1V243</accession>
<feature type="compositionally biased region" description="Basic and acidic residues" evidence="1">
    <location>
        <begin position="42"/>
        <end position="53"/>
    </location>
</feature>
<comment type="caution">
    <text evidence="3">The sequence shown here is derived from an EMBL/GenBank/DDBJ whole genome shotgun (WGS) entry which is preliminary data.</text>
</comment>
<reference evidence="3" key="1">
    <citation type="journal article" date="2014" name="Front. Microbiol.">
        <title>High frequency of phylogenetically diverse reductive dehalogenase-homologous genes in deep subseafloor sedimentary metagenomes.</title>
        <authorList>
            <person name="Kawai M."/>
            <person name="Futagami T."/>
            <person name="Toyoda A."/>
            <person name="Takaki Y."/>
            <person name="Nishi S."/>
            <person name="Hori S."/>
            <person name="Arai W."/>
            <person name="Tsubouchi T."/>
            <person name="Morono Y."/>
            <person name="Uchiyama I."/>
            <person name="Ito T."/>
            <person name="Fujiyama A."/>
            <person name="Inagaki F."/>
            <person name="Takami H."/>
        </authorList>
    </citation>
    <scope>NUCLEOTIDE SEQUENCE</scope>
    <source>
        <strain evidence="3">Expedition CK06-06</strain>
    </source>
</reference>
<evidence type="ECO:0000256" key="2">
    <source>
        <dbReference type="SAM" id="Phobius"/>
    </source>
</evidence>